<dbReference type="GO" id="GO:0004781">
    <property type="term" value="F:sulfate adenylyltransferase (ATP) activity"/>
    <property type="evidence" value="ECO:0007669"/>
    <property type="project" value="TreeGrafter"/>
</dbReference>
<dbReference type="RefSeq" id="WP_013136725.1">
    <property type="nucleotide sequence ID" value="NC_014166.1"/>
</dbReference>
<evidence type="ECO:0000256" key="1">
    <source>
        <dbReference type="ARBA" id="ARBA00001823"/>
    </source>
</evidence>
<dbReference type="UniPathway" id="UPA00140">
    <property type="reaction ID" value="UER00205"/>
</dbReference>
<keyword evidence="5 6" id="KW-0067">ATP-binding</keyword>
<evidence type="ECO:0000256" key="2">
    <source>
        <dbReference type="ARBA" id="ARBA00012121"/>
    </source>
</evidence>
<gene>
    <name evidence="8" type="ordered locus">Arnit_2932</name>
</gene>
<dbReference type="eggNOG" id="COG0529">
    <property type="taxonomic scope" value="Bacteria"/>
</dbReference>
<accession>D5V7G0</accession>
<dbReference type="GO" id="GO:0070814">
    <property type="term" value="P:hydrogen sulfide biosynthetic process"/>
    <property type="evidence" value="ECO:0007669"/>
    <property type="project" value="UniProtKB-UniPathway"/>
</dbReference>
<dbReference type="STRING" id="572480.Arnit_2932"/>
<dbReference type="Gene3D" id="3.40.50.300">
    <property type="entry name" value="P-loop containing nucleotide triphosphate hydrolases"/>
    <property type="match status" value="1"/>
</dbReference>
<dbReference type="GO" id="GO:0004020">
    <property type="term" value="F:adenylylsulfate kinase activity"/>
    <property type="evidence" value="ECO:0007669"/>
    <property type="project" value="UniProtKB-EC"/>
</dbReference>
<comment type="similarity">
    <text evidence="6">Belongs to the APS kinase family.</text>
</comment>
<dbReference type="EC" id="2.7.1.25" evidence="2 6"/>
<dbReference type="KEGG" id="ant:Arnit_2932"/>
<evidence type="ECO:0000256" key="3">
    <source>
        <dbReference type="ARBA" id="ARBA00022679"/>
    </source>
</evidence>
<dbReference type="Pfam" id="PF01583">
    <property type="entry name" value="APS_kinase"/>
    <property type="match status" value="1"/>
</dbReference>
<dbReference type="InterPro" id="IPR027417">
    <property type="entry name" value="P-loop_NTPase"/>
</dbReference>
<dbReference type="InterPro" id="IPR002891">
    <property type="entry name" value="APS"/>
</dbReference>
<dbReference type="GO" id="GO:0005737">
    <property type="term" value="C:cytoplasm"/>
    <property type="evidence" value="ECO:0007669"/>
    <property type="project" value="TreeGrafter"/>
</dbReference>
<dbReference type="NCBIfam" id="TIGR00455">
    <property type="entry name" value="apsK"/>
    <property type="match status" value="1"/>
</dbReference>
<evidence type="ECO:0000256" key="5">
    <source>
        <dbReference type="ARBA" id="ARBA00022840"/>
    </source>
</evidence>
<keyword evidence="9" id="KW-1185">Reference proteome</keyword>
<evidence type="ECO:0000256" key="6">
    <source>
        <dbReference type="RuleBase" id="RU004347"/>
    </source>
</evidence>
<evidence type="ECO:0000313" key="9">
    <source>
        <dbReference type="Proteomes" id="UP000000939"/>
    </source>
</evidence>
<dbReference type="OrthoDB" id="9804504at2"/>
<dbReference type="GO" id="GO:0010134">
    <property type="term" value="P:sulfate assimilation via adenylyl sulfate reduction"/>
    <property type="evidence" value="ECO:0007669"/>
    <property type="project" value="TreeGrafter"/>
</dbReference>
<evidence type="ECO:0000313" key="8">
    <source>
        <dbReference type="EMBL" id="ADG94580.1"/>
    </source>
</evidence>
<protein>
    <recommendedName>
        <fullName evidence="2 6">Adenylyl-sulfate kinase</fullName>
        <ecNumber evidence="2 6">2.7.1.25</ecNumber>
    </recommendedName>
</protein>
<dbReference type="Proteomes" id="UP000000939">
    <property type="component" value="Chromosome"/>
</dbReference>
<keyword evidence="3 6" id="KW-0808">Transferase</keyword>
<dbReference type="SUPFAM" id="SSF52540">
    <property type="entry name" value="P-loop containing nucleoside triphosphate hydrolases"/>
    <property type="match status" value="1"/>
</dbReference>
<reference evidence="8 9" key="1">
    <citation type="journal article" date="2010" name="Stand. Genomic Sci.">
        <title>Complete genome sequence of Arcobacter nitrofigilis type strain (CI).</title>
        <authorList>
            <person name="Pati A."/>
            <person name="Gronow S."/>
            <person name="Lapidus A."/>
            <person name="Copeland A."/>
            <person name="Glavina Del Rio T."/>
            <person name="Nolan M."/>
            <person name="Lucas S."/>
            <person name="Tice H."/>
            <person name="Cheng J.F."/>
            <person name="Han C."/>
            <person name="Chertkov O."/>
            <person name="Bruce D."/>
            <person name="Tapia R."/>
            <person name="Goodwin L."/>
            <person name="Pitluck S."/>
            <person name="Liolios K."/>
            <person name="Ivanova N."/>
            <person name="Mavromatis K."/>
            <person name="Chen A."/>
            <person name="Palaniappan K."/>
            <person name="Land M."/>
            <person name="Hauser L."/>
            <person name="Chang Y.J."/>
            <person name="Jeffries C.D."/>
            <person name="Detter J.C."/>
            <person name="Rohde M."/>
            <person name="Goker M."/>
            <person name="Bristow J."/>
            <person name="Eisen J.A."/>
            <person name="Markowitz V."/>
            <person name="Hugenholtz P."/>
            <person name="Klenk H.P."/>
            <person name="Kyrpides N.C."/>
        </authorList>
    </citation>
    <scope>NUCLEOTIDE SEQUENCE [LARGE SCALE GENOMIC DNA]</scope>
    <source>
        <strain evidence="9">ATCC 33309 / DSM 7299 / CCUG 15893 / LMG 7604 / NCTC 12251 / CI</strain>
    </source>
</reference>
<dbReference type="InterPro" id="IPR050512">
    <property type="entry name" value="Sulf_AdTrans/APS_kinase"/>
</dbReference>
<dbReference type="HOGENOM" id="CLU_046932_2_3_7"/>
<feature type="domain" description="APS kinase" evidence="7">
    <location>
        <begin position="1"/>
        <end position="144"/>
    </location>
</feature>
<evidence type="ECO:0000256" key="4">
    <source>
        <dbReference type="ARBA" id="ARBA00022741"/>
    </source>
</evidence>
<proteinExistence type="inferred from homology"/>
<dbReference type="InterPro" id="IPR059117">
    <property type="entry name" value="APS_kinase_dom"/>
</dbReference>
<comment type="function">
    <text evidence="6">Catalyzes the synthesis of activated sulfate.</text>
</comment>
<keyword evidence="6 8" id="KW-0418">Kinase</keyword>
<name>D5V7G0_ARCNC</name>
<dbReference type="GO" id="GO:0005524">
    <property type="term" value="F:ATP binding"/>
    <property type="evidence" value="ECO:0007669"/>
    <property type="project" value="UniProtKB-KW"/>
</dbReference>
<organism evidence="8 9">
    <name type="scientific">Arcobacter nitrofigilis (strain ATCC 33309 / DSM 7299 / CCUG 15893 / LMG 7604 / NCTC 12251 / CI)</name>
    <name type="common">Campylobacter nitrofigilis</name>
    <dbReference type="NCBI Taxonomy" id="572480"/>
    <lineage>
        <taxon>Bacteria</taxon>
        <taxon>Pseudomonadati</taxon>
        <taxon>Campylobacterota</taxon>
        <taxon>Epsilonproteobacteria</taxon>
        <taxon>Campylobacterales</taxon>
        <taxon>Arcobacteraceae</taxon>
        <taxon>Arcobacter</taxon>
    </lineage>
</organism>
<dbReference type="PANTHER" id="PTHR42700:SF1">
    <property type="entry name" value="SULFATE ADENYLYLTRANSFERASE"/>
    <property type="match status" value="1"/>
</dbReference>
<dbReference type="EMBL" id="CP001999">
    <property type="protein sequence ID" value="ADG94580.1"/>
    <property type="molecule type" value="Genomic_DNA"/>
</dbReference>
<sequence>MVIWLIGISGAGKTTLGNKIHNYYKEKNIKSFILDGDLIRNFYDNDLGFSKEDRIANIKRIMLSAYVLEQNGIIPIVCNISPFESLRDFARNKFNNYKEIYLKKDLDLAKEKDIKGVYKEHLEKTSLVGIDIIFEKPLHNNLIIEVDKENINTSYNKIIDYLEQN</sequence>
<evidence type="ECO:0000259" key="7">
    <source>
        <dbReference type="Pfam" id="PF01583"/>
    </source>
</evidence>
<comment type="pathway">
    <text evidence="6">Sulfur metabolism; hydrogen sulfide biosynthesis; sulfite from sulfate: step 2/3.</text>
</comment>
<dbReference type="GO" id="GO:0019379">
    <property type="term" value="P:sulfate assimilation, phosphoadenylyl sulfate reduction by phosphoadenylyl-sulfate reductase (thioredoxin)"/>
    <property type="evidence" value="ECO:0007669"/>
    <property type="project" value="TreeGrafter"/>
</dbReference>
<comment type="catalytic activity">
    <reaction evidence="1 6">
        <text>adenosine 5'-phosphosulfate + ATP = 3'-phosphoadenylyl sulfate + ADP + H(+)</text>
        <dbReference type="Rhea" id="RHEA:24152"/>
        <dbReference type="ChEBI" id="CHEBI:15378"/>
        <dbReference type="ChEBI" id="CHEBI:30616"/>
        <dbReference type="ChEBI" id="CHEBI:58243"/>
        <dbReference type="ChEBI" id="CHEBI:58339"/>
        <dbReference type="ChEBI" id="CHEBI:456216"/>
        <dbReference type="EC" id="2.7.1.25"/>
    </reaction>
</comment>
<keyword evidence="4 6" id="KW-0547">Nucleotide-binding</keyword>
<dbReference type="PANTHER" id="PTHR42700">
    <property type="entry name" value="SULFATE ADENYLYLTRANSFERASE"/>
    <property type="match status" value="1"/>
</dbReference>
<dbReference type="AlphaFoldDB" id="D5V7G0"/>